<gene>
    <name evidence="1" type="ORF">PECUL_23A030976</name>
</gene>
<dbReference type="EMBL" id="OW240916">
    <property type="protein sequence ID" value="CAH2294443.1"/>
    <property type="molecule type" value="Genomic_DNA"/>
</dbReference>
<evidence type="ECO:0000313" key="1">
    <source>
        <dbReference type="EMBL" id="CAH2294443.1"/>
    </source>
</evidence>
<proteinExistence type="predicted"/>
<dbReference type="AlphaFoldDB" id="A0AAD1S956"/>
<reference evidence="1" key="1">
    <citation type="submission" date="2022-03" db="EMBL/GenBank/DDBJ databases">
        <authorList>
            <person name="Alioto T."/>
            <person name="Alioto T."/>
            <person name="Gomez Garrido J."/>
        </authorList>
    </citation>
    <scope>NUCLEOTIDE SEQUENCE</scope>
</reference>
<dbReference type="Proteomes" id="UP001295444">
    <property type="component" value="Chromosome 05"/>
</dbReference>
<name>A0AAD1S956_PELCU</name>
<sequence length="175" mass="20408">MHQRGEPTEAGATHFQLFKMVKTTCLHQPSSAPLTLKEKLDEILTNFWSHLQRRASEYQQQHTILETQTQPSQRHPRHPQQLILALCLGRAKWHRKRLNSCRVAQAKHNSPTQRLKHWTFLKLSRESGVLERPWRPKLSIPPNLIVTLPRPSHRVLCQGTVWLYLHSVEPLSGIH</sequence>
<keyword evidence="2" id="KW-1185">Reference proteome</keyword>
<protein>
    <submittedName>
        <fullName evidence="1">Uncharacterized protein</fullName>
    </submittedName>
</protein>
<organism evidence="1 2">
    <name type="scientific">Pelobates cultripes</name>
    <name type="common">Western spadefoot toad</name>
    <dbReference type="NCBI Taxonomy" id="61616"/>
    <lineage>
        <taxon>Eukaryota</taxon>
        <taxon>Metazoa</taxon>
        <taxon>Chordata</taxon>
        <taxon>Craniata</taxon>
        <taxon>Vertebrata</taxon>
        <taxon>Euteleostomi</taxon>
        <taxon>Amphibia</taxon>
        <taxon>Batrachia</taxon>
        <taxon>Anura</taxon>
        <taxon>Pelobatoidea</taxon>
        <taxon>Pelobatidae</taxon>
        <taxon>Pelobates</taxon>
    </lineage>
</organism>
<evidence type="ECO:0000313" key="2">
    <source>
        <dbReference type="Proteomes" id="UP001295444"/>
    </source>
</evidence>
<accession>A0AAD1S956</accession>